<feature type="non-terminal residue" evidence="2">
    <location>
        <position position="112"/>
    </location>
</feature>
<reference evidence="3" key="3">
    <citation type="submission" date="2015-06" db="UniProtKB">
        <authorList>
            <consortium name="EnsemblMetazoa"/>
        </authorList>
    </citation>
    <scope>IDENTIFICATION</scope>
</reference>
<reference evidence="4" key="1">
    <citation type="submission" date="2012-12" db="EMBL/GenBank/DDBJ databases">
        <authorList>
            <person name="Hellsten U."/>
            <person name="Grimwood J."/>
            <person name="Chapman J.A."/>
            <person name="Shapiro H."/>
            <person name="Aerts A."/>
            <person name="Otillar R.P."/>
            <person name="Terry A.Y."/>
            <person name="Boore J.L."/>
            <person name="Simakov O."/>
            <person name="Marletaz F."/>
            <person name="Cho S.-J."/>
            <person name="Edsinger-Gonzales E."/>
            <person name="Havlak P."/>
            <person name="Kuo D.-H."/>
            <person name="Larsson T."/>
            <person name="Lv J."/>
            <person name="Arendt D."/>
            <person name="Savage R."/>
            <person name="Osoegawa K."/>
            <person name="de Jong P."/>
            <person name="Lindberg D.R."/>
            <person name="Seaver E.C."/>
            <person name="Weisblat D.A."/>
            <person name="Putnam N.H."/>
            <person name="Grigoriev I.V."/>
            <person name="Rokhsar D.S."/>
        </authorList>
    </citation>
    <scope>NUCLEOTIDE SEQUENCE</scope>
    <source>
        <strain evidence="4">I ESC-2004</strain>
    </source>
</reference>
<feature type="signal peptide" evidence="1">
    <location>
        <begin position="1"/>
        <end position="21"/>
    </location>
</feature>
<dbReference type="EnsemblMetazoa" id="CapteT204555">
    <property type="protein sequence ID" value="CapteP204555"/>
    <property type="gene ID" value="CapteG204555"/>
</dbReference>
<dbReference type="EMBL" id="AMQN01010643">
    <property type="status" value="NOT_ANNOTATED_CDS"/>
    <property type="molecule type" value="Genomic_DNA"/>
</dbReference>
<name>R7TW94_CAPTE</name>
<keyword evidence="1" id="KW-0732">Signal</keyword>
<protein>
    <recommendedName>
        <fullName evidence="5">Apple domain-containing protein</fullName>
    </recommendedName>
</protein>
<proteinExistence type="predicted"/>
<evidence type="ECO:0000313" key="3">
    <source>
        <dbReference type="EnsemblMetazoa" id="CapteP204555"/>
    </source>
</evidence>
<reference evidence="2 4" key="2">
    <citation type="journal article" date="2013" name="Nature">
        <title>Insights into bilaterian evolution from three spiralian genomes.</title>
        <authorList>
            <person name="Simakov O."/>
            <person name="Marletaz F."/>
            <person name="Cho S.J."/>
            <person name="Edsinger-Gonzales E."/>
            <person name="Havlak P."/>
            <person name="Hellsten U."/>
            <person name="Kuo D.H."/>
            <person name="Larsson T."/>
            <person name="Lv J."/>
            <person name="Arendt D."/>
            <person name="Savage R."/>
            <person name="Osoegawa K."/>
            <person name="de Jong P."/>
            <person name="Grimwood J."/>
            <person name="Chapman J.A."/>
            <person name="Shapiro H."/>
            <person name="Aerts A."/>
            <person name="Otillar R.P."/>
            <person name="Terry A.Y."/>
            <person name="Boore J.L."/>
            <person name="Grigoriev I.V."/>
            <person name="Lindberg D.R."/>
            <person name="Seaver E.C."/>
            <person name="Weisblat D.A."/>
            <person name="Putnam N.H."/>
            <person name="Rokhsar D.S."/>
        </authorList>
    </citation>
    <scope>NUCLEOTIDE SEQUENCE</scope>
    <source>
        <strain evidence="2 4">I ESC-2004</strain>
    </source>
</reference>
<dbReference type="HOGENOM" id="CLU_2229773_0_0_1"/>
<evidence type="ECO:0008006" key="5">
    <source>
        <dbReference type="Google" id="ProtNLM"/>
    </source>
</evidence>
<evidence type="ECO:0000256" key="1">
    <source>
        <dbReference type="SAM" id="SignalP"/>
    </source>
</evidence>
<accession>R7TW94</accession>
<evidence type="ECO:0000313" key="4">
    <source>
        <dbReference type="Proteomes" id="UP000014760"/>
    </source>
</evidence>
<feature type="chain" id="PRO_5008787411" description="Apple domain-containing protein" evidence="1">
    <location>
        <begin position="22"/>
        <end position="112"/>
    </location>
</feature>
<dbReference type="EMBL" id="KB308311">
    <property type="protein sequence ID" value="ELT98009.1"/>
    <property type="molecule type" value="Genomic_DNA"/>
</dbReference>
<dbReference type="Proteomes" id="UP000014760">
    <property type="component" value="Unassembled WGS sequence"/>
</dbReference>
<sequence length="112" mass="12597">MQGLMLMMVVATLSFWHGASGQTGDKYLTFNMWTEDAYALNLLRVKTSSLRVSRIECCVLCSRDETCFGAAWNEGTRECQMATEPDAVAYVDLVAVDNWKFMVTEEFVCGTE</sequence>
<dbReference type="AlphaFoldDB" id="R7TW94"/>
<evidence type="ECO:0000313" key="2">
    <source>
        <dbReference type="EMBL" id="ELT98009.1"/>
    </source>
</evidence>
<organism evidence="2">
    <name type="scientific">Capitella teleta</name>
    <name type="common">Polychaete worm</name>
    <dbReference type="NCBI Taxonomy" id="283909"/>
    <lineage>
        <taxon>Eukaryota</taxon>
        <taxon>Metazoa</taxon>
        <taxon>Spiralia</taxon>
        <taxon>Lophotrochozoa</taxon>
        <taxon>Annelida</taxon>
        <taxon>Polychaeta</taxon>
        <taxon>Sedentaria</taxon>
        <taxon>Scolecida</taxon>
        <taxon>Capitellidae</taxon>
        <taxon>Capitella</taxon>
    </lineage>
</organism>
<keyword evidence="4" id="KW-1185">Reference proteome</keyword>
<gene>
    <name evidence="2" type="ORF">CAPTEDRAFT_204555</name>
</gene>